<dbReference type="Proteomes" id="UP000722957">
    <property type="component" value="Unassembled WGS sequence"/>
</dbReference>
<evidence type="ECO:0000313" key="5">
    <source>
        <dbReference type="EMBL" id="MBF4274186.1"/>
    </source>
</evidence>
<dbReference type="AlphaFoldDB" id="A0A378MNP7"/>
<dbReference type="Pfam" id="PF00534">
    <property type="entry name" value="Glycos_transf_1"/>
    <property type="match status" value="1"/>
</dbReference>
<dbReference type="CDD" id="cd03794">
    <property type="entry name" value="GT4_WbuB-like"/>
    <property type="match status" value="1"/>
</dbReference>
<evidence type="ECO:0000313" key="7">
    <source>
        <dbReference type="Proteomes" id="UP000722957"/>
    </source>
</evidence>
<reference evidence="4 6" key="1">
    <citation type="submission" date="2018-12" db="EMBL/GenBank/DDBJ databases">
        <title>Characterization and Draft Genome of Vibrio anguillarum J360 Marine Pathogen Isolated from an Outbreak in Lumpfish (Cyclopterus lumpus).</title>
        <authorList>
            <person name="Vasquez J.I."/>
            <person name="Cao T."/>
            <person name="Chakraborty S."/>
            <person name="Gnanagobal H."/>
            <person name="Wescot J."/>
            <person name="Boyce D."/>
            <person name="Santander J."/>
        </authorList>
    </citation>
    <scope>NUCLEOTIDE SEQUENCE [LARGE SCALE GENOMIC DNA]</scope>
    <source>
        <strain evidence="4 6">J360</strain>
    </source>
</reference>
<protein>
    <submittedName>
        <fullName evidence="5">Glycosyltransferase</fullName>
    </submittedName>
</protein>
<sequence length="367" mass="40709">MNKIAHLSSVHTRYDTRIFLKECTTLAKNGYSVSLVVADGKGDETKNNVSIYDVGASKGRLDRIRNAPGRVLTKALDLDADIYHLHDPELIPIGLKLKKHGKVVIFDAHEDVPKQLLGKPYLNKPAKLLLSKTFAIYEHWACRQLDAVIAATPYIRDKFIAIGVRSVDINNYPLLGELSTDEVDWSQKKAQVGYVGGIGQIRGISQVVQAMGMLHSDARLQLAGKFNEHVVEAAAHADKGWQRVDALGFVGREDVRDILSRCVGGLVTFLPSPNHIDAQPNKMFEYMSAAVPVIGSNFLLWKQIIEGNQCGLCVDPLAPQTIAEAIDYLVTHPVEAEQMGRNGQKAVQEKYNWGIEEQKLLNFYKSI</sequence>
<feature type="domain" description="Glycosyl transferase family 1" evidence="2">
    <location>
        <begin position="184"/>
        <end position="345"/>
    </location>
</feature>
<dbReference type="GO" id="GO:0016757">
    <property type="term" value="F:glycosyltransferase activity"/>
    <property type="evidence" value="ECO:0007669"/>
    <property type="project" value="InterPro"/>
</dbReference>
<dbReference type="EMBL" id="RDOM01000112">
    <property type="protein sequence ID" value="MBF4274186.1"/>
    <property type="molecule type" value="Genomic_DNA"/>
</dbReference>
<dbReference type="InterPro" id="IPR028098">
    <property type="entry name" value="Glyco_trans_4-like_N"/>
</dbReference>
<evidence type="ECO:0000313" key="4">
    <source>
        <dbReference type="EMBL" id="AZS24746.1"/>
    </source>
</evidence>
<dbReference type="InterPro" id="IPR001296">
    <property type="entry name" value="Glyco_trans_1"/>
</dbReference>
<dbReference type="Pfam" id="PF13439">
    <property type="entry name" value="Glyco_transf_4"/>
    <property type="match status" value="1"/>
</dbReference>
<name>A0A378MNP7_VIBAN</name>
<dbReference type="Gene3D" id="3.40.50.2000">
    <property type="entry name" value="Glycogen Phosphorylase B"/>
    <property type="match status" value="2"/>
</dbReference>
<dbReference type="PANTHER" id="PTHR46401">
    <property type="entry name" value="GLYCOSYLTRANSFERASE WBBK-RELATED"/>
    <property type="match status" value="1"/>
</dbReference>
<evidence type="ECO:0000259" key="2">
    <source>
        <dbReference type="Pfam" id="PF00534"/>
    </source>
</evidence>
<accession>A0A378MNP7</accession>
<feature type="domain" description="Glycosyltransferase subfamily 4-like N-terminal" evidence="3">
    <location>
        <begin position="23"/>
        <end position="166"/>
    </location>
</feature>
<evidence type="ECO:0000313" key="6">
    <source>
        <dbReference type="Proteomes" id="UP000256923"/>
    </source>
</evidence>
<dbReference type="EMBL" id="CP034672">
    <property type="protein sequence ID" value="AZS24746.1"/>
    <property type="molecule type" value="Genomic_DNA"/>
</dbReference>
<keyword evidence="1 4" id="KW-0808">Transferase</keyword>
<evidence type="ECO:0000256" key="1">
    <source>
        <dbReference type="ARBA" id="ARBA00022679"/>
    </source>
</evidence>
<reference evidence="5 7" key="2">
    <citation type="journal article" date="2021" name="PeerJ">
        <title>Analysis of 44 Vibrio anguillarum genomes reveals high genetic diversity.</title>
        <authorList>
            <person name="Hansen M.J."/>
            <person name="Dalsgaard I."/>
        </authorList>
    </citation>
    <scope>NUCLEOTIDE SEQUENCE [LARGE SCALE GENOMIC DNA]</scope>
    <source>
        <strain evidence="5 7">17-16730-2A</strain>
    </source>
</reference>
<proteinExistence type="predicted"/>
<dbReference type="SUPFAM" id="SSF53756">
    <property type="entry name" value="UDP-Glycosyltransferase/glycogen phosphorylase"/>
    <property type="match status" value="1"/>
</dbReference>
<dbReference type="GO" id="GO:0009103">
    <property type="term" value="P:lipopolysaccharide biosynthetic process"/>
    <property type="evidence" value="ECO:0007669"/>
    <property type="project" value="TreeGrafter"/>
</dbReference>
<evidence type="ECO:0000259" key="3">
    <source>
        <dbReference type="Pfam" id="PF13439"/>
    </source>
</evidence>
<dbReference type="Proteomes" id="UP000256923">
    <property type="component" value="Chromosome 1"/>
</dbReference>
<organism evidence="5 7">
    <name type="scientific">Vibrio anguillarum</name>
    <name type="common">Listonella anguillarum</name>
    <dbReference type="NCBI Taxonomy" id="55601"/>
    <lineage>
        <taxon>Bacteria</taxon>
        <taxon>Pseudomonadati</taxon>
        <taxon>Pseudomonadota</taxon>
        <taxon>Gammaproteobacteria</taxon>
        <taxon>Vibrionales</taxon>
        <taxon>Vibrionaceae</taxon>
        <taxon>Vibrio</taxon>
    </lineage>
</organism>
<dbReference type="RefSeq" id="WP_019282754.1">
    <property type="nucleotide sequence ID" value="NZ_CP034672.1"/>
</dbReference>
<gene>
    <name evidence="4" type="ORF">DYL72_06490</name>
    <name evidence="5" type="ORF">EAY07_19645</name>
</gene>
<dbReference type="PANTHER" id="PTHR46401:SF2">
    <property type="entry name" value="GLYCOSYLTRANSFERASE WBBK-RELATED"/>
    <property type="match status" value="1"/>
</dbReference>